<comment type="caution">
    <text evidence="1">The sequence shown here is derived from an EMBL/GenBank/DDBJ whole genome shotgun (WGS) entry which is preliminary data.</text>
</comment>
<keyword evidence="2" id="KW-1185">Reference proteome</keyword>
<evidence type="ECO:0000313" key="2">
    <source>
        <dbReference type="Proteomes" id="UP000298030"/>
    </source>
</evidence>
<dbReference type="OrthoDB" id="2834536at2759"/>
<accession>A0A4Y7SSK7</accession>
<organism evidence="1 2">
    <name type="scientific">Coprinellus micaceus</name>
    <name type="common">Glistening ink-cap mushroom</name>
    <name type="synonym">Coprinus micaceus</name>
    <dbReference type="NCBI Taxonomy" id="71717"/>
    <lineage>
        <taxon>Eukaryota</taxon>
        <taxon>Fungi</taxon>
        <taxon>Dikarya</taxon>
        <taxon>Basidiomycota</taxon>
        <taxon>Agaricomycotina</taxon>
        <taxon>Agaricomycetes</taxon>
        <taxon>Agaricomycetidae</taxon>
        <taxon>Agaricales</taxon>
        <taxon>Agaricineae</taxon>
        <taxon>Psathyrellaceae</taxon>
        <taxon>Coprinellus</taxon>
    </lineage>
</organism>
<evidence type="ECO:0000313" key="1">
    <source>
        <dbReference type="EMBL" id="TEB24850.1"/>
    </source>
</evidence>
<name>A0A4Y7SSK7_COPMI</name>
<dbReference type="Proteomes" id="UP000298030">
    <property type="component" value="Unassembled WGS sequence"/>
</dbReference>
<sequence length="135" mass="15493">MWYDPATRASQATLLRVVYAEANCVDFASRDIMPIFECVNMEGLSAQKYSLCSLTEGDAWWERDSPPLEFSLQNQIKPRLSSLVKDYKSGKLPPNWRLAEAMLPPFGHEKYIFLTTLLRPVGDTYECVYCIPRYG</sequence>
<reference evidence="1 2" key="1">
    <citation type="journal article" date="2019" name="Nat. Ecol. Evol.">
        <title>Megaphylogeny resolves global patterns of mushroom evolution.</title>
        <authorList>
            <person name="Varga T."/>
            <person name="Krizsan K."/>
            <person name="Foldi C."/>
            <person name="Dima B."/>
            <person name="Sanchez-Garcia M."/>
            <person name="Sanchez-Ramirez S."/>
            <person name="Szollosi G.J."/>
            <person name="Szarkandi J.G."/>
            <person name="Papp V."/>
            <person name="Albert L."/>
            <person name="Andreopoulos W."/>
            <person name="Angelini C."/>
            <person name="Antonin V."/>
            <person name="Barry K.W."/>
            <person name="Bougher N.L."/>
            <person name="Buchanan P."/>
            <person name="Buyck B."/>
            <person name="Bense V."/>
            <person name="Catcheside P."/>
            <person name="Chovatia M."/>
            <person name="Cooper J."/>
            <person name="Damon W."/>
            <person name="Desjardin D."/>
            <person name="Finy P."/>
            <person name="Geml J."/>
            <person name="Haridas S."/>
            <person name="Hughes K."/>
            <person name="Justo A."/>
            <person name="Karasinski D."/>
            <person name="Kautmanova I."/>
            <person name="Kiss B."/>
            <person name="Kocsube S."/>
            <person name="Kotiranta H."/>
            <person name="LaButti K.M."/>
            <person name="Lechner B.E."/>
            <person name="Liimatainen K."/>
            <person name="Lipzen A."/>
            <person name="Lukacs Z."/>
            <person name="Mihaltcheva S."/>
            <person name="Morgado L.N."/>
            <person name="Niskanen T."/>
            <person name="Noordeloos M.E."/>
            <person name="Ohm R.A."/>
            <person name="Ortiz-Santana B."/>
            <person name="Ovrebo C."/>
            <person name="Racz N."/>
            <person name="Riley R."/>
            <person name="Savchenko A."/>
            <person name="Shiryaev A."/>
            <person name="Soop K."/>
            <person name="Spirin V."/>
            <person name="Szebenyi C."/>
            <person name="Tomsovsky M."/>
            <person name="Tulloss R.E."/>
            <person name="Uehling J."/>
            <person name="Grigoriev I.V."/>
            <person name="Vagvolgyi C."/>
            <person name="Papp T."/>
            <person name="Martin F.M."/>
            <person name="Miettinen O."/>
            <person name="Hibbett D.S."/>
            <person name="Nagy L.G."/>
        </authorList>
    </citation>
    <scope>NUCLEOTIDE SEQUENCE [LARGE SCALE GENOMIC DNA]</scope>
    <source>
        <strain evidence="1 2">FP101781</strain>
    </source>
</reference>
<protein>
    <submittedName>
        <fullName evidence="1">Uncharacterized protein</fullName>
    </submittedName>
</protein>
<dbReference type="AlphaFoldDB" id="A0A4Y7SSK7"/>
<gene>
    <name evidence="1" type="ORF">FA13DRAFT_1279924</name>
</gene>
<proteinExistence type="predicted"/>
<dbReference type="EMBL" id="QPFP01000062">
    <property type="protein sequence ID" value="TEB24850.1"/>
    <property type="molecule type" value="Genomic_DNA"/>
</dbReference>